<evidence type="ECO:0000313" key="4">
    <source>
        <dbReference type="EMBL" id="KAK3092291.1"/>
    </source>
</evidence>
<evidence type="ECO:0000313" key="5">
    <source>
        <dbReference type="Proteomes" id="UP001186944"/>
    </source>
</evidence>
<dbReference type="PANTHER" id="PTHR45774">
    <property type="entry name" value="BTB/POZ DOMAIN-CONTAINING"/>
    <property type="match status" value="1"/>
</dbReference>
<comment type="subcellular location">
    <subcellularLocation>
        <location evidence="1">Cytoplasm</location>
    </subcellularLocation>
</comment>
<dbReference type="Proteomes" id="UP001186944">
    <property type="component" value="Unassembled WGS sequence"/>
</dbReference>
<dbReference type="Pfam" id="PF00651">
    <property type="entry name" value="BTB"/>
    <property type="match status" value="1"/>
</dbReference>
<protein>
    <recommendedName>
        <fullName evidence="3">BTB domain-containing protein</fullName>
    </recommendedName>
</protein>
<sequence length="441" mass="50506">MDDYYNDWQSTRTVTECNMFMFQNQIGSDVTFTLGQSGEDVVSAHKYVLCSRSSVFFAMLCGPFHSDGDDTINIPDIEKDIFLALLRFMYSEEVSITADNVTQILYAARKYSVLQLARKCRDFLEDNISTDNVSVILENAHIFDEEGLYQNCLSYIFQHPYECVQSDQFSDLCRSCFERIMGSDDLQLDEDLVLPIVMKWASKQCKKQDIPVTDENCRRVLGNLFYVVRFPIMNLQHFADNVAGNCSALTEKEKIELFMHMAGKNKSLSAGRFICRRRKPFKLVCERLGSVENASIENFRWKVGDIDKVDFSVSHNIVVLGLIIFGGRLENSTYKVASWLRNHSNDEVLGDINMKLQTTDKQTKYEILYRKPVAVKAGLRYSIHVLMKGPKTYWSESGHSSVKTQDITFTFYDNPEDSNGTSKTRGQIPGILFTRHLAETE</sequence>
<dbReference type="Pfam" id="PF08005">
    <property type="entry name" value="PHR"/>
    <property type="match status" value="1"/>
</dbReference>
<dbReference type="Pfam" id="PF07707">
    <property type="entry name" value="BACK"/>
    <property type="match status" value="1"/>
</dbReference>
<evidence type="ECO:0000256" key="1">
    <source>
        <dbReference type="ARBA" id="ARBA00004496"/>
    </source>
</evidence>
<evidence type="ECO:0000259" key="3">
    <source>
        <dbReference type="PROSITE" id="PS50097"/>
    </source>
</evidence>
<keyword evidence="2" id="KW-0963">Cytoplasm</keyword>
<dbReference type="InterPro" id="IPR011705">
    <property type="entry name" value="BACK"/>
</dbReference>
<dbReference type="SUPFAM" id="SSF54695">
    <property type="entry name" value="POZ domain"/>
    <property type="match status" value="1"/>
</dbReference>
<dbReference type="Gene3D" id="2.60.120.820">
    <property type="entry name" value="PHR domain"/>
    <property type="match status" value="1"/>
</dbReference>
<reference evidence="4" key="1">
    <citation type="submission" date="2019-08" db="EMBL/GenBank/DDBJ databases">
        <title>The improved chromosome-level genome for the pearl oyster Pinctada fucata martensii using PacBio sequencing and Hi-C.</title>
        <authorList>
            <person name="Zheng Z."/>
        </authorList>
    </citation>
    <scope>NUCLEOTIDE SEQUENCE</scope>
    <source>
        <strain evidence="4">ZZ-2019</strain>
        <tissue evidence="4">Adductor muscle</tissue>
    </source>
</reference>
<feature type="domain" description="BTB" evidence="3">
    <location>
        <begin position="28"/>
        <end position="98"/>
    </location>
</feature>
<dbReference type="Gene3D" id="3.30.710.10">
    <property type="entry name" value="Potassium Channel Kv1.1, Chain A"/>
    <property type="match status" value="1"/>
</dbReference>
<dbReference type="InterPro" id="IPR011333">
    <property type="entry name" value="SKP1/BTB/POZ_sf"/>
</dbReference>
<dbReference type="InterPro" id="IPR012983">
    <property type="entry name" value="PHR"/>
</dbReference>
<dbReference type="Gene3D" id="1.25.40.420">
    <property type="match status" value="1"/>
</dbReference>
<dbReference type="GO" id="GO:0005829">
    <property type="term" value="C:cytosol"/>
    <property type="evidence" value="ECO:0007669"/>
    <property type="project" value="TreeGrafter"/>
</dbReference>
<gene>
    <name evidence="4" type="ORF">FSP39_000879</name>
</gene>
<comment type="caution">
    <text evidence="4">The sequence shown here is derived from an EMBL/GenBank/DDBJ whole genome shotgun (WGS) entry which is preliminary data.</text>
</comment>
<dbReference type="PROSITE" id="PS50097">
    <property type="entry name" value="BTB"/>
    <property type="match status" value="1"/>
</dbReference>
<accession>A0AA89C2P7</accession>
<dbReference type="PANTHER" id="PTHR45774:SF3">
    <property type="entry name" value="BTB (POZ) DOMAIN-CONTAINING 2B-RELATED"/>
    <property type="match status" value="1"/>
</dbReference>
<dbReference type="GO" id="GO:0022008">
    <property type="term" value="P:neurogenesis"/>
    <property type="evidence" value="ECO:0007669"/>
    <property type="project" value="TreeGrafter"/>
</dbReference>
<proteinExistence type="predicted"/>
<organism evidence="4 5">
    <name type="scientific">Pinctada imbricata</name>
    <name type="common">Atlantic pearl-oyster</name>
    <name type="synonym">Pinctada martensii</name>
    <dbReference type="NCBI Taxonomy" id="66713"/>
    <lineage>
        <taxon>Eukaryota</taxon>
        <taxon>Metazoa</taxon>
        <taxon>Spiralia</taxon>
        <taxon>Lophotrochozoa</taxon>
        <taxon>Mollusca</taxon>
        <taxon>Bivalvia</taxon>
        <taxon>Autobranchia</taxon>
        <taxon>Pteriomorphia</taxon>
        <taxon>Pterioida</taxon>
        <taxon>Pterioidea</taxon>
        <taxon>Pteriidae</taxon>
        <taxon>Pinctada</taxon>
    </lineage>
</organism>
<name>A0AA89C2P7_PINIB</name>
<dbReference type="InterPro" id="IPR038648">
    <property type="entry name" value="PHR_sf"/>
</dbReference>
<dbReference type="EMBL" id="VSWD01000009">
    <property type="protein sequence ID" value="KAK3092291.1"/>
    <property type="molecule type" value="Genomic_DNA"/>
</dbReference>
<dbReference type="AlphaFoldDB" id="A0AA89C2P7"/>
<dbReference type="SMART" id="SM00225">
    <property type="entry name" value="BTB"/>
    <property type="match status" value="1"/>
</dbReference>
<dbReference type="SMART" id="SM00875">
    <property type="entry name" value="BACK"/>
    <property type="match status" value="1"/>
</dbReference>
<evidence type="ECO:0000256" key="2">
    <source>
        <dbReference type="ARBA" id="ARBA00022490"/>
    </source>
</evidence>
<dbReference type="InterPro" id="IPR000210">
    <property type="entry name" value="BTB/POZ_dom"/>
</dbReference>
<keyword evidence="5" id="KW-1185">Reference proteome</keyword>